<dbReference type="InterPro" id="IPR002213">
    <property type="entry name" value="UDP_glucos_trans"/>
</dbReference>
<sequence>MKHIVVCPVHLYGHARPLAILAARIVKLRRMTVTFIVATKLLDGIKAEAARDFAADEADAAARLRFLPIEQGVDPMNTAEYLQNFLATWNSLLEGVSATTQSLDGTLHCLDFRSTPPTALILDLFAVEPFNALRKSKDAAYKIYTWVPISTDSLLTLFRKDLVPEAEAAAALHGTSFDDEAHKLMWAPTGRLLESPCMPDMYDHEIGPQGLDVPPWGLQETDGVITFDAAGYHPEATAAVRDWFSETSRRVYFAGPLVAMRRAEEQDRDGVLAFLDTQLESRGERCVVYISFGSLFWPSDPAKFHAVLSVLIERNIPFVLARPSPFAAMLDDTKATLAAYDKAFVADWVPQQAVLNHEATGWCLTHGGHNSVLECILAGVPMILWPIVVDQPVNALYLTTILNTAYELLEVRHGSGLAPIPRSGQTPLGTIDAVQAEARAVLARAYGADGAQKRARLGALRQAIRGSWEEGGSAVGDVEEFLDGLV</sequence>
<dbReference type="KEGG" id="tvs:TRAVEDRAFT_53915"/>
<dbReference type="EMBL" id="JH711797">
    <property type="protein sequence ID" value="EIW51921.1"/>
    <property type="molecule type" value="Genomic_DNA"/>
</dbReference>
<dbReference type="GO" id="GO:0035251">
    <property type="term" value="F:UDP-glucosyltransferase activity"/>
    <property type="evidence" value="ECO:0007669"/>
    <property type="project" value="TreeGrafter"/>
</dbReference>
<dbReference type="PANTHER" id="PTHR48047:SF215">
    <property type="entry name" value="GLYCOSYLTRANSFERASE"/>
    <property type="match status" value="1"/>
</dbReference>
<name>R7S7G2_TRAVS</name>
<proteinExistence type="inferred from homology"/>
<comment type="similarity">
    <text evidence="1">Belongs to the UDP-glycosyltransferase family.</text>
</comment>
<gene>
    <name evidence="3" type="ORF">TRAVEDRAFT_53915</name>
</gene>
<dbReference type="RefSeq" id="XP_008045044.1">
    <property type="nucleotide sequence ID" value="XM_008046853.1"/>
</dbReference>
<keyword evidence="4" id="KW-1185">Reference proteome</keyword>
<evidence type="ECO:0000313" key="4">
    <source>
        <dbReference type="Proteomes" id="UP000054317"/>
    </source>
</evidence>
<dbReference type="GeneID" id="19417260"/>
<accession>R7S7G2</accession>
<evidence type="ECO:0000256" key="1">
    <source>
        <dbReference type="ARBA" id="ARBA00009995"/>
    </source>
</evidence>
<dbReference type="SUPFAM" id="SSF53756">
    <property type="entry name" value="UDP-Glycosyltransferase/glycogen phosphorylase"/>
    <property type="match status" value="1"/>
</dbReference>
<dbReference type="CDD" id="cd03784">
    <property type="entry name" value="GT1_Gtf-like"/>
    <property type="match status" value="1"/>
</dbReference>
<dbReference type="AlphaFoldDB" id="R7S7G2"/>
<dbReference type="OrthoDB" id="5835829at2759"/>
<evidence type="ECO:0000256" key="2">
    <source>
        <dbReference type="ARBA" id="ARBA00022679"/>
    </source>
</evidence>
<organism evidence="3 4">
    <name type="scientific">Trametes versicolor (strain FP-101664)</name>
    <name type="common">White-rot fungus</name>
    <name type="synonym">Coriolus versicolor</name>
    <dbReference type="NCBI Taxonomy" id="717944"/>
    <lineage>
        <taxon>Eukaryota</taxon>
        <taxon>Fungi</taxon>
        <taxon>Dikarya</taxon>
        <taxon>Basidiomycota</taxon>
        <taxon>Agaricomycotina</taxon>
        <taxon>Agaricomycetes</taxon>
        <taxon>Polyporales</taxon>
        <taxon>Polyporaceae</taxon>
        <taxon>Trametes</taxon>
    </lineage>
</organism>
<dbReference type="PANTHER" id="PTHR48047">
    <property type="entry name" value="GLYCOSYLTRANSFERASE"/>
    <property type="match status" value="1"/>
</dbReference>
<evidence type="ECO:0000313" key="3">
    <source>
        <dbReference type="EMBL" id="EIW51921.1"/>
    </source>
</evidence>
<keyword evidence="2 3" id="KW-0808">Transferase</keyword>
<reference evidence="4" key="1">
    <citation type="journal article" date="2012" name="Science">
        <title>The Paleozoic origin of enzymatic lignin decomposition reconstructed from 31 fungal genomes.</title>
        <authorList>
            <person name="Floudas D."/>
            <person name="Binder M."/>
            <person name="Riley R."/>
            <person name="Barry K."/>
            <person name="Blanchette R.A."/>
            <person name="Henrissat B."/>
            <person name="Martinez A.T."/>
            <person name="Otillar R."/>
            <person name="Spatafora J.W."/>
            <person name="Yadav J.S."/>
            <person name="Aerts A."/>
            <person name="Benoit I."/>
            <person name="Boyd A."/>
            <person name="Carlson A."/>
            <person name="Copeland A."/>
            <person name="Coutinho P.M."/>
            <person name="de Vries R.P."/>
            <person name="Ferreira P."/>
            <person name="Findley K."/>
            <person name="Foster B."/>
            <person name="Gaskell J."/>
            <person name="Glotzer D."/>
            <person name="Gorecki P."/>
            <person name="Heitman J."/>
            <person name="Hesse C."/>
            <person name="Hori C."/>
            <person name="Igarashi K."/>
            <person name="Jurgens J.A."/>
            <person name="Kallen N."/>
            <person name="Kersten P."/>
            <person name="Kohler A."/>
            <person name="Kuees U."/>
            <person name="Kumar T.K.A."/>
            <person name="Kuo A."/>
            <person name="LaButti K."/>
            <person name="Larrondo L.F."/>
            <person name="Lindquist E."/>
            <person name="Ling A."/>
            <person name="Lombard V."/>
            <person name="Lucas S."/>
            <person name="Lundell T."/>
            <person name="Martin R."/>
            <person name="McLaughlin D.J."/>
            <person name="Morgenstern I."/>
            <person name="Morin E."/>
            <person name="Murat C."/>
            <person name="Nagy L.G."/>
            <person name="Nolan M."/>
            <person name="Ohm R.A."/>
            <person name="Patyshakuliyeva A."/>
            <person name="Rokas A."/>
            <person name="Ruiz-Duenas F.J."/>
            <person name="Sabat G."/>
            <person name="Salamov A."/>
            <person name="Samejima M."/>
            <person name="Schmutz J."/>
            <person name="Slot J.C."/>
            <person name="St John F."/>
            <person name="Stenlid J."/>
            <person name="Sun H."/>
            <person name="Sun S."/>
            <person name="Syed K."/>
            <person name="Tsang A."/>
            <person name="Wiebenga A."/>
            <person name="Young D."/>
            <person name="Pisabarro A."/>
            <person name="Eastwood D.C."/>
            <person name="Martin F."/>
            <person name="Cullen D."/>
            <person name="Grigoriev I.V."/>
            <person name="Hibbett D.S."/>
        </authorList>
    </citation>
    <scope>NUCLEOTIDE SEQUENCE [LARGE SCALE GENOMIC DNA]</scope>
    <source>
        <strain evidence="4">FP-101664</strain>
    </source>
</reference>
<protein>
    <submittedName>
        <fullName evidence="3">UDP-Glycosyltransferase/glycogen phosphorylase</fullName>
    </submittedName>
</protein>
<dbReference type="Proteomes" id="UP000054317">
    <property type="component" value="Unassembled WGS sequence"/>
</dbReference>
<dbReference type="OMA" id="ADWVPQQ"/>
<dbReference type="Pfam" id="PF00201">
    <property type="entry name" value="UDPGT"/>
    <property type="match status" value="1"/>
</dbReference>
<dbReference type="Gene3D" id="3.40.50.2000">
    <property type="entry name" value="Glycogen Phosphorylase B"/>
    <property type="match status" value="2"/>
</dbReference>